<name>A0A0H2RXY0_9AGAM</name>
<accession>A0A0H2RXY0</accession>
<proteinExistence type="predicted"/>
<protein>
    <recommendedName>
        <fullName evidence="1">F-box domain-containing protein</fullName>
    </recommendedName>
</protein>
<keyword evidence="3" id="KW-1185">Reference proteome</keyword>
<dbReference type="Gene3D" id="1.20.1280.50">
    <property type="match status" value="1"/>
</dbReference>
<reference evidence="2 3" key="1">
    <citation type="submission" date="2015-04" db="EMBL/GenBank/DDBJ databases">
        <title>Complete genome sequence of Schizopora paradoxa KUC8140, a cosmopolitan wood degrader in East Asia.</title>
        <authorList>
            <consortium name="DOE Joint Genome Institute"/>
            <person name="Min B."/>
            <person name="Park H."/>
            <person name="Jang Y."/>
            <person name="Kim J.-J."/>
            <person name="Kim K.H."/>
            <person name="Pangilinan J."/>
            <person name="Lipzen A."/>
            <person name="Riley R."/>
            <person name="Grigoriev I.V."/>
            <person name="Spatafora J.W."/>
            <person name="Choi I.-G."/>
        </authorList>
    </citation>
    <scope>NUCLEOTIDE SEQUENCE [LARGE SCALE GENOMIC DNA]</scope>
    <source>
        <strain evidence="2 3">KUC8140</strain>
    </source>
</reference>
<dbReference type="InterPro" id="IPR001810">
    <property type="entry name" value="F-box_dom"/>
</dbReference>
<dbReference type="Pfam" id="PF12937">
    <property type="entry name" value="F-box-like"/>
    <property type="match status" value="1"/>
</dbReference>
<gene>
    <name evidence="2" type="ORF">SCHPADRAFT_558832</name>
</gene>
<dbReference type="Proteomes" id="UP000053477">
    <property type="component" value="Unassembled WGS sequence"/>
</dbReference>
<feature type="domain" description="F-box" evidence="1">
    <location>
        <begin position="124"/>
        <end position="176"/>
    </location>
</feature>
<evidence type="ECO:0000313" key="3">
    <source>
        <dbReference type="Proteomes" id="UP000053477"/>
    </source>
</evidence>
<sequence length="601" mass="67727">MSSTTIAHQTRNGATETFEEMKIRLMEDINSLVSNSFEPCFRLPQQLEEEEHFLDCVTYGNLLAQGVNRDDGGRGFSLVSRARYLTSRMEYLNGVLLKISAGFSWRINTGHQRIQRLGAVCGLAALPPEILANIFSFVVYGFPSDELRSCISVQLSHVCRHFRDVVISNPHFWTEIQTTPRKPEIGLVEACVQRSKNCPLDIDLNLYTSAVDVALEPGAALPDGIPVMEQRVECDGVLPILIPHIHRWRSLHLEYNKADGFSGSTELFESIQGSLFPMLQLIEEFQNHAGGENFDRSMAYASTWNTPLLTTLILADCLPRSLLSVTSITKFHVLLFSLNDAVKMLDLLGGMQSVSNLLINVSYFYFFVDGEEMEANLVAHKVVVLENVKDFEFCFGSMHAANADRYFLRTFLSKLHVPNAINVFMKGLKTKVRDNSVRRSEGRLRLHQLLSGIAAGSPKIANLDISVERNPTRLNTVLPRHFPPGLEDLKFTCNSNLQFFQKELDAQDGVPELGKLRTLTLGVNSECDTSAVKRWVPWLVSRLKLCGGWGSFEELVLFEYDVDLEDYVFEETIPRDDILGWCKCYDGAPLKDGYESYRSDV</sequence>
<organism evidence="2 3">
    <name type="scientific">Schizopora paradoxa</name>
    <dbReference type="NCBI Taxonomy" id="27342"/>
    <lineage>
        <taxon>Eukaryota</taxon>
        <taxon>Fungi</taxon>
        <taxon>Dikarya</taxon>
        <taxon>Basidiomycota</taxon>
        <taxon>Agaricomycotina</taxon>
        <taxon>Agaricomycetes</taxon>
        <taxon>Hymenochaetales</taxon>
        <taxon>Schizoporaceae</taxon>
        <taxon>Schizopora</taxon>
    </lineage>
</organism>
<evidence type="ECO:0000313" key="2">
    <source>
        <dbReference type="EMBL" id="KLO09636.1"/>
    </source>
</evidence>
<dbReference type="InParanoid" id="A0A0H2RXY0"/>
<evidence type="ECO:0000259" key="1">
    <source>
        <dbReference type="Pfam" id="PF12937"/>
    </source>
</evidence>
<dbReference type="EMBL" id="KQ086050">
    <property type="protein sequence ID" value="KLO09636.1"/>
    <property type="molecule type" value="Genomic_DNA"/>
</dbReference>
<dbReference type="SUPFAM" id="SSF81383">
    <property type="entry name" value="F-box domain"/>
    <property type="match status" value="1"/>
</dbReference>
<dbReference type="AlphaFoldDB" id="A0A0H2RXY0"/>
<dbReference type="OrthoDB" id="3181259at2759"/>
<dbReference type="InterPro" id="IPR036047">
    <property type="entry name" value="F-box-like_dom_sf"/>
</dbReference>